<dbReference type="PANTHER" id="PTHR22925:SF3">
    <property type="entry name" value="GLYCOSYL HYDROLASE FAMILY PROTEIN 43"/>
    <property type="match status" value="1"/>
</dbReference>
<organism evidence="6 7">
    <name type="scientific">Venustampulla echinocandica</name>
    <dbReference type="NCBI Taxonomy" id="2656787"/>
    <lineage>
        <taxon>Eukaryota</taxon>
        <taxon>Fungi</taxon>
        <taxon>Dikarya</taxon>
        <taxon>Ascomycota</taxon>
        <taxon>Pezizomycotina</taxon>
        <taxon>Leotiomycetes</taxon>
        <taxon>Helotiales</taxon>
        <taxon>Pleuroascaceae</taxon>
        <taxon>Venustampulla</taxon>
    </lineage>
</organism>
<evidence type="ECO:0000256" key="1">
    <source>
        <dbReference type="ARBA" id="ARBA00009865"/>
    </source>
</evidence>
<dbReference type="Pfam" id="PF04616">
    <property type="entry name" value="Glyco_hydro_43"/>
    <property type="match status" value="1"/>
</dbReference>
<sequence>MLFFKPLILVVIATRAQAASWIVPGAVWTDTAGNKIDAHGGNVVQRGDTFFWVGQSASQNEKALMYSSTDLLNWTPLGVQNSLEYLWRPKIAKPNGSFWVMLYTGNLGSDGPQLKVFMLIQGKQIYGQLNRNIQSMVSTQMVGGYKLNGAAVTVPPNSYTYSDTGMFQDSDGTWYILTSADHNIVQINKINSDGTIGARASQLAAGAYEAPGILKVGSTYYLIVSGKTGWRSNPNKVFTSSSINGPWTGGADIAPEAEKTYNSQNTFELTIAGNKATTYVYMGDSWDSKGGPNSNHVWLPIKVDSAKKTLTLDYHAMWKVDIKTGVVSFPAAGKRYEAEHAEIIGRGEAAHCRGCLSKRAVYKIDGNSEVVFRNVTGNGRKQWVSFHYEVNSREAGEAHIFINSESVPTNISSLNSRAGYHKTVPVMVSLDRGNQNAVRFGANGGKDFKVTIEGIEVFDDDEEL</sequence>
<protein>
    <submittedName>
        <fullName evidence="6">Arabinanase</fullName>
    </submittedName>
</protein>
<dbReference type="PANTHER" id="PTHR22925">
    <property type="entry name" value="GLYCOSYL HYDROLASE 43 FAMILY MEMBER"/>
    <property type="match status" value="1"/>
</dbReference>
<evidence type="ECO:0000313" key="7">
    <source>
        <dbReference type="Proteomes" id="UP000254866"/>
    </source>
</evidence>
<keyword evidence="3 4" id="KW-0326">Glycosidase</keyword>
<keyword evidence="2 4" id="KW-0378">Hydrolase</keyword>
<dbReference type="InterPro" id="IPR006710">
    <property type="entry name" value="Glyco_hydro_43"/>
</dbReference>
<dbReference type="InterPro" id="IPR023296">
    <property type="entry name" value="Glyco_hydro_beta-prop_sf"/>
</dbReference>
<comment type="caution">
    <text evidence="6">The sequence shown here is derived from an EMBL/GenBank/DDBJ whole genome shotgun (WGS) entry which is preliminary data.</text>
</comment>
<dbReference type="Proteomes" id="UP000254866">
    <property type="component" value="Unassembled WGS sequence"/>
</dbReference>
<dbReference type="RefSeq" id="XP_031868215.1">
    <property type="nucleotide sequence ID" value="XM_032015946.1"/>
</dbReference>
<feature type="chain" id="PRO_5016970183" evidence="5">
    <location>
        <begin position="19"/>
        <end position="464"/>
    </location>
</feature>
<keyword evidence="5" id="KW-0732">Signal</keyword>
<dbReference type="GO" id="GO:0004553">
    <property type="term" value="F:hydrolase activity, hydrolyzing O-glycosyl compounds"/>
    <property type="evidence" value="ECO:0007669"/>
    <property type="project" value="InterPro"/>
</dbReference>
<evidence type="ECO:0000313" key="6">
    <source>
        <dbReference type="EMBL" id="RDL35392.1"/>
    </source>
</evidence>
<dbReference type="GO" id="GO:0005975">
    <property type="term" value="P:carbohydrate metabolic process"/>
    <property type="evidence" value="ECO:0007669"/>
    <property type="project" value="InterPro"/>
</dbReference>
<dbReference type="EMBL" id="NPIC01000006">
    <property type="protein sequence ID" value="RDL35392.1"/>
    <property type="molecule type" value="Genomic_DNA"/>
</dbReference>
<dbReference type="AlphaFoldDB" id="A0A370TJ69"/>
<gene>
    <name evidence="6" type="ORF">BP5553_07323</name>
</gene>
<dbReference type="Gene3D" id="2.115.10.20">
    <property type="entry name" value="Glycosyl hydrolase domain, family 43"/>
    <property type="match status" value="1"/>
</dbReference>
<evidence type="ECO:0000256" key="5">
    <source>
        <dbReference type="SAM" id="SignalP"/>
    </source>
</evidence>
<evidence type="ECO:0000256" key="3">
    <source>
        <dbReference type="ARBA" id="ARBA00023295"/>
    </source>
</evidence>
<name>A0A370TJ69_9HELO</name>
<comment type="similarity">
    <text evidence="1 4">Belongs to the glycosyl hydrolase 43 family.</text>
</comment>
<dbReference type="OrthoDB" id="5211809at2759"/>
<dbReference type="SUPFAM" id="SSF75005">
    <property type="entry name" value="Arabinanase/levansucrase/invertase"/>
    <property type="match status" value="1"/>
</dbReference>
<evidence type="ECO:0000256" key="2">
    <source>
        <dbReference type="ARBA" id="ARBA00022801"/>
    </source>
</evidence>
<dbReference type="GeneID" id="43600172"/>
<keyword evidence="7" id="KW-1185">Reference proteome</keyword>
<feature type="signal peptide" evidence="5">
    <location>
        <begin position="1"/>
        <end position="18"/>
    </location>
</feature>
<evidence type="ECO:0000256" key="4">
    <source>
        <dbReference type="RuleBase" id="RU361187"/>
    </source>
</evidence>
<reference evidence="6 7" key="1">
    <citation type="journal article" date="2018" name="IMA Fungus">
        <title>IMA Genome-F 9: Draft genome sequence of Annulohypoxylon stygium, Aspergillus mulundensis, Berkeleyomyces basicola (syn. Thielaviopsis basicola), Ceratocystis smalleyi, two Cercospora beticola strains, Coleophoma cylindrospora, Fusarium fracticaudum, Phialophora cf. hyalina, and Morchella septimelata.</title>
        <authorList>
            <person name="Wingfield B.D."/>
            <person name="Bills G.F."/>
            <person name="Dong Y."/>
            <person name="Huang W."/>
            <person name="Nel W.J."/>
            <person name="Swalarsk-Parry B.S."/>
            <person name="Vaghefi N."/>
            <person name="Wilken P.M."/>
            <person name="An Z."/>
            <person name="de Beer Z.W."/>
            <person name="De Vos L."/>
            <person name="Chen L."/>
            <person name="Duong T.A."/>
            <person name="Gao Y."/>
            <person name="Hammerbacher A."/>
            <person name="Kikkert J.R."/>
            <person name="Li Y."/>
            <person name="Li H."/>
            <person name="Li K."/>
            <person name="Li Q."/>
            <person name="Liu X."/>
            <person name="Ma X."/>
            <person name="Naidoo K."/>
            <person name="Pethybridge S.J."/>
            <person name="Sun J."/>
            <person name="Steenkamp E.T."/>
            <person name="van der Nest M.A."/>
            <person name="van Wyk S."/>
            <person name="Wingfield M.J."/>
            <person name="Xiong C."/>
            <person name="Yue Q."/>
            <person name="Zhang X."/>
        </authorList>
    </citation>
    <scope>NUCLEOTIDE SEQUENCE [LARGE SCALE GENOMIC DNA]</scope>
    <source>
        <strain evidence="6 7">BP 5553</strain>
    </source>
</reference>
<proteinExistence type="inferred from homology"/>
<dbReference type="Gene3D" id="2.60.120.260">
    <property type="entry name" value="Galactose-binding domain-like"/>
    <property type="match status" value="1"/>
</dbReference>
<dbReference type="STRING" id="2656787.A0A370TJ69"/>
<accession>A0A370TJ69</accession>